<dbReference type="Gene3D" id="2.130.10.10">
    <property type="entry name" value="YVTN repeat-like/Quinoprotein amine dehydrogenase"/>
    <property type="match status" value="2"/>
</dbReference>
<comment type="caution">
    <text evidence="4">The sequence shown here is derived from an EMBL/GenBank/DDBJ whole genome shotgun (WGS) entry which is preliminary data.</text>
</comment>
<dbReference type="PANTHER" id="PTHR47199:SF2">
    <property type="entry name" value="PHOTOSYSTEM II STABILITY_ASSEMBLY FACTOR HCF136, CHLOROPLASTIC"/>
    <property type="match status" value="1"/>
</dbReference>
<keyword evidence="1" id="KW-0602">Photosynthesis</keyword>
<organism evidence="4 5">
    <name type="scientific">Rhodoferax ferrireducens</name>
    <dbReference type="NCBI Taxonomy" id="192843"/>
    <lineage>
        <taxon>Bacteria</taxon>
        <taxon>Pseudomonadati</taxon>
        <taxon>Pseudomonadota</taxon>
        <taxon>Betaproteobacteria</taxon>
        <taxon>Burkholderiales</taxon>
        <taxon>Comamonadaceae</taxon>
        <taxon>Rhodoferax</taxon>
    </lineage>
</organism>
<keyword evidence="2" id="KW-0604">Photosystem II</keyword>
<gene>
    <name evidence="4" type="ORF">J2X19_001280</name>
</gene>
<dbReference type="PANTHER" id="PTHR47199">
    <property type="entry name" value="PHOTOSYSTEM II STABILITY/ASSEMBLY FACTOR HCF136, CHLOROPLASTIC"/>
    <property type="match status" value="1"/>
</dbReference>
<dbReference type="InterPro" id="IPR015943">
    <property type="entry name" value="WD40/YVTN_repeat-like_dom_sf"/>
</dbReference>
<keyword evidence="5" id="KW-1185">Reference proteome</keyword>
<dbReference type="RefSeq" id="WP_310371685.1">
    <property type="nucleotide sequence ID" value="NZ_JAVDXT010000001.1"/>
</dbReference>
<name>A0ABU2C5U7_9BURK</name>
<feature type="domain" description="Photosynthesis system II assembly factor Ycf48/Hcf136-like" evidence="3">
    <location>
        <begin position="77"/>
        <end position="135"/>
    </location>
</feature>
<feature type="domain" description="Photosynthesis system II assembly factor Ycf48/Hcf136-like" evidence="3">
    <location>
        <begin position="153"/>
        <end position="276"/>
    </location>
</feature>
<proteinExistence type="predicted"/>
<dbReference type="SUPFAM" id="SSF110296">
    <property type="entry name" value="Oligoxyloglucan reducing end-specific cellobiohydrolase"/>
    <property type="match status" value="1"/>
</dbReference>
<evidence type="ECO:0000256" key="2">
    <source>
        <dbReference type="ARBA" id="ARBA00023276"/>
    </source>
</evidence>
<dbReference type="EMBL" id="JAVDXT010000001">
    <property type="protein sequence ID" value="MDR7376622.1"/>
    <property type="molecule type" value="Genomic_DNA"/>
</dbReference>
<evidence type="ECO:0000313" key="5">
    <source>
        <dbReference type="Proteomes" id="UP001180487"/>
    </source>
</evidence>
<reference evidence="4 5" key="1">
    <citation type="submission" date="2023-07" db="EMBL/GenBank/DDBJ databases">
        <title>Sorghum-associated microbial communities from plants grown in Nebraska, USA.</title>
        <authorList>
            <person name="Schachtman D."/>
        </authorList>
    </citation>
    <scope>NUCLEOTIDE SEQUENCE [LARGE SCALE GENOMIC DNA]</scope>
    <source>
        <strain evidence="4 5">BE313</strain>
    </source>
</reference>
<dbReference type="Pfam" id="PF14870">
    <property type="entry name" value="PSII_BNR"/>
    <property type="match status" value="2"/>
</dbReference>
<dbReference type="InterPro" id="IPR028203">
    <property type="entry name" value="PSII_CF48-like_dom"/>
</dbReference>
<evidence type="ECO:0000313" key="4">
    <source>
        <dbReference type="EMBL" id="MDR7376622.1"/>
    </source>
</evidence>
<evidence type="ECO:0000259" key="3">
    <source>
        <dbReference type="Pfam" id="PF14870"/>
    </source>
</evidence>
<sequence length="354" mass="36451">MRGLAQAGIARRTAVLGLLGLAAGAGWSATLPAVLSQPALQTPKALGAATLAVTRAGQRLVAVGERGTVLLSDDHGVSWKQAAVPVQATLTCVRFVDEKTGWAAGHLGVVLRSDDGGASWHKQMDGLQAAALVLQAAQSAGDTKAIANAQRLVEEGADKPFFDLEFIDSQRGFAVGAYGLMLATVDGGRHWTAVALPNPKALHLYGLRARGDTLLLAGEQGLLLRSTDGGASFNALESPYKGSFFGLLHSTGDAWVAYGLRGSAYRSTDAGAQWQKLDTGLPMAVGSGAALPDGGFVLMGQAGDVLLGRADGLTLQRMPAREPVPVSGVALAADGSLVLSSLRGMRRLPALSVN</sequence>
<protein>
    <submittedName>
        <fullName evidence="4">Photosystem II stability/assembly factor-like uncharacterized protein</fullName>
    </submittedName>
</protein>
<accession>A0ABU2C5U7</accession>
<evidence type="ECO:0000256" key="1">
    <source>
        <dbReference type="ARBA" id="ARBA00022531"/>
    </source>
</evidence>
<dbReference type="Proteomes" id="UP001180487">
    <property type="component" value="Unassembled WGS sequence"/>
</dbReference>